<name>A0A6M0QVH9_9RHOB</name>
<keyword evidence="2 9" id="KW-0240">DNA-directed RNA polymerase</keyword>
<dbReference type="Gene3D" id="1.10.10.1330">
    <property type="entry name" value="RNA polymerase sigma-54 factor, core-binding domain"/>
    <property type="match status" value="1"/>
</dbReference>
<keyword evidence="14" id="KW-1185">Reference proteome</keyword>
<dbReference type="PIRSF" id="PIRSF000774">
    <property type="entry name" value="RpoN"/>
    <property type="match status" value="1"/>
</dbReference>
<proteinExistence type="inferred from homology"/>
<reference evidence="13 14" key="1">
    <citation type="submission" date="2020-02" db="EMBL/GenBank/DDBJ databases">
        <authorList>
            <person name="Chen W.-M."/>
        </authorList>
    </citation>
    <scope>NUCLEOTIDE SEQUENCE [LARGE SCALE GENOMIC DNA]</scope>
    <source>
        <strain evidence="13 14">KMS-5</strain>
    </source>
</reference>
<organism evidence="13 14">
    <name type="scientific">Tabrizicola oligotrophica</name>
    <dbReference type="NCBI Taxonomy" id="2710650"/>
    <lineage>
        <taxon>Bacteria</taxon>
        <taxon>Pseudomonadati</taxon>
        <taxon>Pseudomonadota</taxon>
        <taxon>Alphaproteobacteria</taxon>
        <taxon>Rhodobacterales</taxon>
        <taxon>Paracoccaceae</taxon>
        <taxon>Tabrizicola</taxon>
    </lineage>
</organism>
<gene>
    <name evidence="13" type="primary">rpoN</name>
    <name evidence="13" type="ORF">G4Z14_14415</name>
</gene>
<dbReference type="GO" id="GO:0001216">
    <property type="term" value="F:DNA-binding transcription activator activity"/>
    <property type="evidence" value="ECO:0007669"/>
    <property type="project" value="InterPro"/>
</dbReference>
<dbReference type="InterPro" id="IPR038709">
    <property type="entry name" value="RpoN_core-bd_sf"/>
</dbReference>
<keyword evidence="5 9" id="KW-0805">Transcription regulation</keyword>
<dbReference type="Proteomes" id="UP000477782">
    <property type="component" value="Unassembled WGS sequence"/>
</dbReference>
<dbReference type="InterPro" id="IPR007046">
    <property type="entry name" value="RNA_pol_sigma_54_core-bd"/>
</dbReference>
<evidence type="ECO:0000259" key="11">
    <source>
        <dbReference type="Pfam" id="PF04552"/>
    </source>
</evidence>
<dbReference type="Pfam" id="PF04552">
    <property type="entry name" value="Sigma54_DBD"/>
    <property type="match status" value="1"/>
</dbReference>
<evidence type="ECO:0000313" key="14">
    <source>
        <dbReference type="Proteomes" id="UP000477782"/>
    </source>
</evidence>
<dbReference type="PROSITE" id="PS50044">
    <property type="entry name" value="SIGMA54_3"/>
    <property type="match status" value="1"/>
</dbReference>
<dbReference type="GO" id="GO:0016779">
    <property type="term" value="F:nucleotidyltransferase activity"/>
    <property type="evidence" value="ECO:0007669"/>
    <property type="project" value="UniProtKB-KW"/>
</dbReference>
<comment type="function">
    <text evidence="9">Sigma factors are initiation factors that promote the attachment of RNA polymerase to specific initiation sites and are then released.</text>
</comment>
<comment type="caution">
    <text evidence="13">The sequence shown here is derived from an EMBL/GenBank/DDBJ whole genome shotgun (WGS) entry which is preliminary data.</text>
</comment>
<dbReference type="GO" id="GO:0006352">
    <property type="term" value="P:DNA-templated transcription initiation"/>
    <property type="evidence" value="ECO:0007669"/>
    <property type="project" value="InterPro"/>
</dbReference>
<keyword evidence="7 9" id="KW-0238">DNA-binding</keyword>
<evidence type="ECO:0000256" key="3">
    <source>
        <dbReference type="ARBA" id="ARBA00022679"/>
    </source>
</evidence>
<evidence type="ECO:0000256" key="9">
    <source>
        <dbReference type="PIRNR" id="PIRNR000774"/>
    </source>
</evidence>
<evidence type="ECO:0000259" key="12">
    <source>
        <dbReference type="Pfam" id="PF04963"/>
    </source>
</evidence>
<keyword evidence="4 9" id="KW-0548">Nucleotidyltransferase</keyword>
<dbReference type="Pfam" id="PF00309">
    <property type="entry name" value="Sigma54_AID"/>
    <property type="match status" value="1"/>
</dbReference>
<accession>A0A6M0QVH9</accession>
<evidence type="ECO:0000256" key="2">
    <source>
        <dbReference type="ARBA" id="ARBA00022478"/>
    </source>
</evidence>
<evidence type="ECO:0000256" key="6">
    <source>
        <dbReference type="ARBA" id="ARBA00023082"/>
    </source>
</evidence>
<feature type="region of interest" description="Disordered" evidence="10">
    <location>
        <begin position="436"/>
        <end position="456"/>
    </location>
</feature>
<dbReference type="Gene3D" id="1.10.10.60">
    <property type="entry name" value="Homeodomain-like"/>
    <property type="match status" value="1"/>
</dbReference>
<keyword evidence="8 9" id="KW-0804">Transcription</keyword>
<dbReference type="NCBIfam" id="TIGR02395">
    <property type="entry name" value="rpoN_sigma"/>
    <property type="match status" value="1"/>
</dbReference>
<dbReference type="GO" id="GO:0003677">
    <property type="term" value="F:DNA binding"/>
    <property type="evidence" value="ECO:0007669"/>
    <property type="project" value="UniProtKB-KW"/>
</dbReference>
<protein>
    <recommendedName>
        <fullName evidence="9">RNA polymerase sigma-54 factor</fullName>
    </recommendedName>
</protein>
<dbReference type="PANTHER" id="PTHR32248:SF4">
    <property type="entry name" value="RNA POLYMERASE SIGMA-54 FACTOR"/>
    <property type="match status" value="1"/>
</dbReference>
<dbReference type="AlphaFoldDB" id="A0A6M0QVH9"/>
<keyword evidence="3 9" id="KW-0808">Transferase</keyword>
<feature type="compositionally biased region" description="Basic residues" evidence="10">
    <location>
        <begin position="436"/>
        <end position="449"/>
    </location>
</feature>
<feature type="domain" description="RNA polymerase sigma factor 54 core-binding" evidence="12">
    <location>
        <begin position="84"/>
        <end position="265"/>
    </location>
</feature>
<evidence type="ECO:0000313" key="13">
    <source>
        <dbReference type="EMBL" id="NEY91496.1"/>
    </source>
</evidence>
<dbReference type="PRINTS" id="PR00045">
    <property type="entry name" value="SIGMA54FCT"/>
</dbReference>
<evidence type="ECO:0000256" key="10">
    <source>
        <dbReference type="SAM" id="MobiDB-lite"/>
    </source>
</evidence>
<dbReference type="GO" id="GO:0000428">
    <property type="term" value="C:DNA-directed RNA polymerase complex"/>
    <property type="evidence" value="ECO:0007669"/>
    <property type="project" value="UniProtKB-KW"/>
</dbReference>
<evidence type="ECO:0000256" key="1">
    <source>
        <dbReference type="ARBA" id="ARBA00008798"/>
    </source>
</evidence>
<dbReference type="PROSITE" id="PS00717">
    <property type="entry name" value="SIGMA54_1"/>
    <property type="match status" value="1"/>
</dbReference>
<feature type="domain" description="RNA polymerase sigma factor 54 DNA-binding" evidence="11">
    <location>
        <begin position="278"/>
        <end position="438"/>
    </location>
</feature>
<dbReference type="EMBL" id="JAAIVJ010000009">
    <property type="protein sequence ID" value="NEY91496.1"/>
    <property type="molecule type" value="Genomic_DNA"/>
</dbReference>
<dbReference type="Pfam" id="PF04963">
    <property type="entry name" value="Sigma54_CBD"/>
    <property type="match status" value="1"/>
</dbReference>
<dbReference type="GO" id="GO:0016987">
    <property type="term" value="F:sigma factor activity"/>
    <property type="evidence" value="ECO:0007669"/>
    <property type="project" value="UniProtKB-KW"/>
</dbReference>
<dbReference type="InterPro" id="IPR000394">
    <property type="entry name" value="RNA_pol_sigma_54"/>
</dbReference>
<evidence type="ECO:0000256" key="5">
    <source>
        <dbReference type="ARBA" id="ARBA00023015"/>
    </source>
</evidence>
<dbReference type="InterPro" id="IPR007634">
    <property type="entry name" value="RNA_pol_sigma_54_DNA-bd"/>
</dbReference>
<sequence>MSQRPRIIIAQRQRLALNANLSASIRLLRSDTAGLTRYLEEQAAENPHVRLVGPEPAAIGDWLPRWSGVLAFGKAGQTTASEPASAQPSLIAHVVAAVQALALPRVEHAIALALLEALEPSGWLGRPLAEIAAELDHPATEVEAVLQRLQKIDPPGLFARSLAECLALQVEDLGKLDREMAVLLNHLDLLASGGTRRLAQLCGCDEAGIAQRFRLIRTLNPKPGAGFSTANPAEAREPDLLARPLQGGRWQVALNRSALPTVEVSGTGGEDGAANPAGLQAAKALQHMVEARNDTLLRVGREIVTRQAEALAQGPGALRPMVMADLAEALGLHVSTISRVVAGASLDGPTGVWWLRQMFSAARGAADAGQEAMASDGVSVAALRHRLGRLIATEPRAAPLSDAALADRLAAETGVRLARRTIAQYRAAEGFPAAHRRRLRPLKARRKTGTPKDGQV</sequence>
<keyword evidence="6 9" id="KW-0731">Sigma factor</keyword>
<dbReference type="RefSeq" id="WP_164626948.1">
    <property type="nucleotide sequence ID" value="NZ_JAAIVJ010000009.1"/>
</dbReference>
<comment type="similarity">
    <text evidence="1 9">Belongs to the sigma-54 factor family.</text>
</comment>
<evidence type="ECO:0000256" key="8">
    <source>
        <dbReference type="ARBA" id="ARBA00023163"/>
    </source>
</evidence>
<dbReference type="PANTHER" id="PTHR32248">
    <property type="entry name" value="RNA POLYMERASE SIGMA-54 FACTOR"/>
    <property type="match status" value="1"/>
</dbReference>
<evidence type="ECO:0000256" key="7">
    <source>
        <dbReference type="ARBA" id="ARBA00023125"/>
    </source>
</evidence>
<evidence type="ECO:0000256" key="4">
    <source>
        <dbReference type="ARBA" id="ARBA00022695"/>
    </source>
</evidence>